<dbReference type="EMBL" id="OX596088">
    <property type="protein sequence ID" value="CAI9709600.1"/>
    <property type="molecule type" value="Genomic_DNA"/>
</dbReference>
<sequence>MFDDPRNKRGVIIKGLEEITVYNKNEVYQILEKGTAKRTTAATLMNAYSRAMSGKLTVQEEEIVELVEKIAAVEEELNREAPRAKATHLRSHVTLSSEGDGGGGGAARCGVGAGLKRPREGGHLDVCAAQLTPPPRQLPQARQAARGPGSPLGPGPGQAGAGQGWQCAGLGWCRLASEPQALAGWSPVAGYAAQVQRVPGGELCPRPDLQVRTKRRCNAGLLGCLAAASV</sequence>
<protein>
    <submittedName>
        <fullName evidence="1">Uncharacterized protein</fullName>
    </submittedName>
</protein>
<name>A0ACB0F963_RANTA</name>
<gene>
    <name evidence="1" type="ORF">MRATA1EN3_LOCUS20813</name>
</gene>
<dbReference type="Proteomes" id="UP001162501">
    <property type="component" value="Chromosome 4"/>
</dbReference>
<evidence type="ECO:0000313" key="1">
    <source>
        <dbReference type="EMBL" id="CAI9709600.1"/>
    </source>
</evidence>
<evidence type="ECO:0000313" key="2">
    <source>
        <dbReference type="Proteomes" id="UP001162501"/>
    </source>
</evidence>
<accession>A0ACB0F963</accession>
<organism evidence="1 2">
    <name type="scientific">Rangifer tarandus platyrhynchus</name>
    <name type="common">Svalbard reindeer</name>
    <dbReference type="NCBI Taxonomy" id="3082113"/>
    <lineage>
        <taxon>Eukaryota</taxon>
        <taxon>Metazoa</taxon>
        <taxon>Chordata</taxon>
        <taxon>Craniata</taxon>
        <taxon>Vertebrata</taxon>
        <taxon>Euteleostomi</taxon>
        <taxon>Mammalia</taxon>
        <taxon>Eutheria</taxon>
        <taxon>Laurasiatheria</taxon>
        <taxon>Artiodactyla</taxon>
        <taxon>Ruminantia</taxon>
        <taxon>Pecora</taxon>
        <taxon>Cervidae</taxon>
        <taxon>Odocoileinae</taxon>
        <taxon>Rangifer</taxon>
    </lineage>
</organism>
<proteinExistence type="predicted"/>
<reference evidence="1" key="1">
    <citation type="submission" date="2023-05" db="EMBL/GenBank/DDBJ databases">
        <authorList>
            <consortium name="ELIXIR-Norway"/>
        </authorList>
    </citation>
    <scope>NUCLEOTIDE SEQUENCE</scope>
</reference>